<keyword evidence="4" id="KW-1185">Reference proteome</keyword>
<name>A0A4Q7ZU40_9ACTN</name>
<dbReference type="Gene3D" id="3.40.630.30">
    <property type="match status" value="1"/>
</dbReference>
<evidence type="ECO:0000256" key="1">
    <source>
        <dbReference type="SAM" id="MobiDB-lite"/>
    </source>
</evidence>
<protein>
    <recommendedName>
        <fullName evidence="2">N-acetyltransferase domain-containing protein</fullName>
    </recommendedName>
</protein>
<evidence type="ECO:0000313" key="3">
    <source>
        <dbReference type="EMBL" id="RZU54085.1"/>
    </source>
</evidence>
<organism evidence="3 4">
    <name type="scientific">Krasilnikovia cinnamomea</name>
    <dbReference type="NCBI Taxonomy" id="349313"/>
    <lineage>
        <taxon>Bacteria</taxon>
        <taxon>Bacillati</taxon>
        <taxon>Actinomycetota</taxon>
        <taxon>Actinomycetes</taxon>
        <taxon>Micromonosporales</taxon>
        <taxon>Micromonosporaceae</taxon>
        <taxon>Krasilnikovia</taxon>
    </lineage>
</organism>
<dbReference type="Proteomes" id="UP000292564">
    <property type="component" value="Unassembled WGS sequence"/>
</dbReference>
<dbReference type="AlphaFoldDB" id="A0A4Q7ZU40"/>
<dbReference type="InterPro" id="IPR000182">
    <property type="entry name" value="GNAT_dom"/>
</dbReference>
<feature type="domain" description="N-acetyltransferase" evidence="2">
    <location>
        <begin position="9"/>
        <end position="176"/>
    </location>
</feature>
<comment type="caution">
    <text evidence="3">The sequence shown here is derived from an EMBL/GenBank/DDBJ whole genome shotgun (WGS) entry which is preliminary data.</text>
</comment>
<dbReference type="InterPro" id="IPR016181">
    <property type="entry name" value="Acyl_CoA_acyltransferase"/>
</dbReference>
<proteinExistence type="predicted"/>
<dbReference type="GO" id="GO:0016747">
    <property type="term" value="F:acyltransferase activity, transferring groups other than amino-acyl groups"/>
    <property type="evidence" value="ECO:0007669"/>
    <property type="project" value="InterPro"/>
</dbReference>
<evidence type="ECO:0000259" key="2">
    <source>
        <dbReference type="PROSITE" id="PS51186"/>
    </source>
</evidence>
<evidence type="ECO:0000313" key="4">
    <source>
        <dbReference type="Proteomes" id="UP000292564"/>
    </source>
</evidence>
<feature type="region of interest" description="Disordered" evidence="1">
    <location>
        <begin position="175"/>
        <end position="194"/>
    </location>
</feature>
<sequence length="215" mass="24099">MRPGLEIRIGGKAETESHKGQLLEVYRNAYADKLDNPFLSEERHWERLQAYASADGYALAEGWMDDCMVGCALGYRLPANSRWWQGLLADIEPELIAEDGTRTFALTYMMVRTEFRRQGIARTIHDALLGDRPEARATLLVQPSNTVARHAYDAWGWYEIGKLKRWIRCPPLREDDQAGGGMRRRTSSTVAGPGCQVLTQAPSEAGVTMPSSRNA</sequence>
<dbReference type="SUPFAM" id="SSF55729">
    <property type="entry name" value="Acyl-CoA N-acyltransferases (Nat)"/>
    <property type="match status" value="1"/>
</dbReference>
<dbReference type="PROSITE" id="PS51186">
    <property type="entry name" value="GNAT"/>
    <property type="match status" value="1"/>
</dbReference>
<dbReference type="Pfam" id="PF00583">
    <property type="entry name" value="Acetyltransf_1"/>
    <property type="match status" value="1"/>
</dbReference>
<accession>A0A4Q7ZU40</accession>
<dbReference type="EMBL" id="SHKY01000001">
    <property type="protein sequence ID" value="RZU54085.1"/>
    <property type="molecule type" value="Genomic_DNA"/>
</dbReference>
<reference evidence="3 4" key="1">
    <citation type="submission" date="2019-02" db="EMBL/GenBank/DDBJ databases">
        <title>Sequencing the genomes of 1000 actinobacteria strains.</title>
        <authorList>
            <person name="Klenk H.-P."/>
        </authorList>
    </citation>
    <scope>NUCLEOTIDE SEQUENCE [LARGE SCALE GENOMIC DNA]</scope>
    <source>
        <strain evidence="3 4">DSM 45162</strain>
    </source>
</reference>
<gene>
    <name evidence="3" type="ORF">EV385_6024</name>
</gene>